<dbReference type="AlphaFoldDB" id="A0AAW2MTE2"/>
<protein>
    <submittedName>
        <fullName evidence="2">Uncharacterized protein</fullName>
    </submittedName>
</protein>
<sequence length="78" mass="8435">MRVTTPESCGGVSAKKMSTPMMATGMRRRMRGGGGSGGRTSGRNKRHMVNTTIKTTLQKLTSKNLDIKFLSVNMISNS</sequence>
<accession>A0AAW2MTE2</accession>
<name>A0AAW2MTE2_9LAMI</name>
<evidence type="ECO:0000313" key="2">
    <source>
        <dbReference type="EMBL" id="KAL0334366.1"/>
    </source>
</evidence>
<dbReference type="EMBL" id="JACGWK010000009">
    <property type="protein sequence ID" value="KAL0334366.1"/>
    <property type="molecule type" value="Genomic_DNA"/>
</dbReference>
<reference evidence="2" key="1">
    <citation type="submission" date="2020-06" db="EMBL/GenBank/DDBJ databases">
        <authorList>
            <person name="Li T."/>
            <person name="Hu X."/>
            <person name="Zhang T."/>
            <person name="Song X."/>
            <person name="Zhang H."/>
            <person name="Dai N."/>
            <person name="Sheng W."/>
            <person name="Hou X."/>
            <person name="Wei L."/>
        </authorList>
    </citation>
    <scope>NUCLEOTIDE SEQUENCE</scope>
    <source>
        <strain evidence="2">G01</strain>
        <tissue evidence="2">Leaf</tissue>
    </source>
</reference>
<organism evidence="2">
    <name type="scientific">Sesamum angustifolium</name>
    <dbReference type="NCBI Taxonomy" id="2727405"/>
    <lineage>
        <taxon>Eukaryota</taxon>
        <taxon>Viridiplantae</taxon>
        <taxon>Streptophyta</taxon>
        <taxon>Embryophyta</taxon>
        <taxon>Tracheophyta</taxon>
        <taxon>Spermatophyta</taxon>
        <taxon>Magnoliopsida</taxon>
        <taxon>eudicotyledons</taxon>
        <taxon>Gunneridae</taxon>
        <taxon>Pentapetalae</taxon>
        <taxon>asterids</taxon>
        <taxon>lamiids</taxon>
        <taxon>Lamiales</taxon>
        <taxon>Pedaliaceae</taxon>
        <taxon>Sesamum</taxon>
    </lineage>
</organism>
<gene>
    <name evidence="2" type="ORF">Sangu_1592800</name>
</gene>
<proteinExistence type="predicted"/>
<feature type="region of interest" description="Disordered" evidence="1">
    <location>
        <begin position="1"/>
        <end position="47"/>
    </location>
</feature>
<comment type="caution">
    <text evidence="2">The sequence shown here is derived from an EMBL/GenBank/DDBJ whole genome shotgun (WGS) entry which is preliminary data.</text>
</comment>
<reference evidence="2" key="2">
    <citation type="journal article" date="2024" name="Plant">
        <title>Genomic evolution and insights into agronomic trait innovations of Sesamum species.</title>
        <authorList>
            <person name="Miao H."/>
            <person name="Wang L."/>
            <person name="Qu L."/>
            <person name="Liu H."/>
            <person name="Sun Y."/>
            <person name="Le M."/>
            <person name="Wang Q."/>
            <person name="Wei S."/>
            <person name="Zheng Y."/>
            <person name="Lin W."/>
            <person name="Duan Y."/>
            <person name="Cao H."/>
            <person name="Xiong S."/>
            <person name="Wang X."/>
            <person name="Wei L."/>
            <person name="Li C."/>
            <person name="Ma Q."/>
            <person name="Ju M."/>
            <person name="Zhao R."/>
            <person name="Li G."/>
            <person name="Mu C."/>
            <person name="Tian Q."/>
            <person name="Mei H."/>
            <person name="Zhang T."/>
            <person name="Gao T."/>
            <person name="Zhang H."/>
        </authorList>
    </citation>
    <scope>NUCLEOTIDE SEQUENCE</scope>
    <source>
        <strain evidence="2">G01</strain>
    </source>
</reference>
<evidence type="ECO:0000256" key="1">
    <source>
        <dbReference type="SAM" id="MobiDB-lite"/>
    </source>
</evidence>